<organism evidence="1 2">
    <name type="scientific">Rhizophlyctis rosea</name>
    <dbReference type="NCBI Taxonomy" id="64517"/>
    <lineage>
        <taxon>Eukaryota</taxon>
        <taxon>Fungi</taxon>
        <taxon>Fungi incertae sedis</taxon>
        <taxon>Chytridiomycota</taxon>
        <taxon>Chytridiomycota incertae sedis</taxon>
        <taxon>Chytridiomycetes</taxon>
        <taxon>Rhizophlyctidales</taxon>
        <taxon>Rhizophlyctidaceae</taxon>
        <taxon>Rhizophlyctis</taxon>
    </lineage>
</organism>
<gene>
    <name evidence="1" type="ORF">HK097_001229</name>
</gene>
<evidence type="ECO:0000313" key="1">
    <source>
        <dbReference type="EMBL" id="KAJ3045317.1"/>
    </source>
</evidence>
<sequence length="244" mass="28081">MFAAKHFLSYDSEPIAPVLLHVRELLCTGVPEHYEYMENWLAHKVQKPNMKTKTSLVTMGMQETGKEGFSKEFFGMMVIDEISDAKEHKNNNKLKSTITRDRQKVEKKGKDAYQIDYFVDFEKDLSAFNPAESPTTKEKEDMKVQAMSPLQLFVRTLKGGKIHLPTSEGKGKIEPNRTYEAIMDWLWVEYKSHCTEAKVWNRESKQCFCILIREMVDIGNKSSNRGQGTPVYFTMSAKTGDSRT</sequence>
<name>A0AAD5WYG0_9FUNG</name>
<keyword evidence="2" id="KW-1185">Reference proteome</keyword>
<reference evidence="1" key="1">
    <citation type="submission" date="2020-05" db="EMBL/GenBank/DDBJ databases">
        <title>Phylogenomic resolution of chytrid fungi.</title>
        <authorList>
            <person name="Stajich J.E."/>
            <person name="Amses K."/>
            <person name="Simmons R."/>
            <person name="Seto K."/>
            <person name="Myers J."/>
            <person name="Bonds A."/>
            <person name="Quandt C.A."/>
            <person name="Barry K."/>
            <person name="Liu P."/>
            <person name="Grigoriev I."/>
            <person name="Longcore J.E."/>
            <person name="James T.Y."/>
        </authorList>
    </citation>
    <scope>NUCLEOTIDE SEQUENCE</scope>
    <source>
        <strain evidence="1">JEL0318</strain>
    </source>
</reference>
<dbReference type="EMBL" id="JADGJD010001236">
    <property type="protein sequence ID" value="KAJ3045317.1"/>
    <property type="molecule type" value="Genomic_DNA"/>
</dbReference>
<comment type="caution">
    <text evidence="1">The sequence shown here is derived from an EMBL/GenBank/DDBJ whole genome shotgun (WGS) entry which is preliminary data.</text>
</comment>
<evidence type="ECO:0000313" key="2">
    <source>
        <dbReference type="Proteomes" id="UP001212841"/>
    </source>
</evidence>
<dbReference type="AlphaFoldDB" id="A0AAD5WYG0"/>
<accession>A0AAD5WYG0</accession>
<protein>
    <submittedName>
        <fullName evidence="1">Uncharacterized protein</fullName>
    </submittedName>
</protein>
<proteinExistence type="predicted"/>
<dbReference type="Proteomes" id="UP001212841">
    <property type="component" value="Unassembled WGS sequence"/>
</dbReference>